<dbReference type="SUPFAM" id="SSF56112">
    <property type="entry name" value="Protein kinase-like (PK-like)"/>
    <property type="match status" value="1"/>
</dbReference>
<feature type="compositionally biased region" description="Basic residues" evidence="6">
    <location>
        <begin position="497"/>
        <end position="511"/>
    </location>
</feature>
<evidence type="ECO:0000256" key="1">
    <source>
        <dbReference type="ARBA" id="ARBA00022679"/>
    </source>
</evidence>
<keyword evidence="3" id="KW-0418">Kinase</keyword>
<dbReference type="EMBL" id="JABFUD020000001">
    <property type="protein sequence ID" value="KAI5084182.1"/>
    <property type="molecule type" value="Genomic_DNA"/>
</dbReference>
<name>A0A9D4VDD9_ADICA</name>
<dbReference type="InterPro" id="IPR011009">
    <property type="entry name" value="Kinase-like_dom_sf"/>
</dbReference>
<dbReference type="PROSITE" id="PS00107">
    <property type="entry name" value="PROTEIN_KINASE_ATP"/>
    <property type="match status" value="1"/>
</dbReference>
<evidence type="ECO:0000256" key="3">
    <source>
        <dbReference type="ARBA" id="ARBA00022777"/>
    </source>
</evidence>
<feature type="region of interest" description="Disordered" evidence="6">
    <location>
        <begin position="478"/>
        <end position="517"/>
    </location>
</feature>
<accession>A0A9D4VDD9</accession>
<gene>
    <name evidence="8" type="ORF">GOP47_0000351</name>
</gene>
<dbReference type="InterPro" id="IPR017441">
    <property type="entry name" value="Protein_kinase_ATP_BS"/>
</dbReference>
<evidence type="ECO:0000313" key="9">
    <source>
        <dbReference type="Proteomes" id="UP000886520"/>
    </source>
</evidence>
<dbReference type="AlphaFoldDB" id="A0A9D4VDD9"/>
<dbReference type="SMART" id="SM00220">
    <property type="entry name" value="S_TKc"/>
    <property type="match status" value="1"/>
</dbReference>
<dbReference type="InterPro" id="IPR050117">
    <property type="entry name" value="MAPK"/>
</dbReference>
<comment type="caution">
    <text evidence="8">The sequence shown here is derived from an EMBL/GenBank/DDBJ whole genome shotgun (WGS) entry which is preliminary data.</text>
</comment>
<dbReference type="Pfam" id="PF00069">
    <property type="entry name" value="Pkinase"/>
    <property type="match status" value="1"/>
</dbReference>
<dbReference type="Gene3D" id="3.30.200.20">
    <property type="entry name" value="Phosphorylase Kinase, domain 1"/>
    <property type="match status" value="1"/>
</dbReference>
<dbReference type="GO" id="GO:0005524">
    <property type="term" value="F:ATP binding"/>
    <property type="evidence" value="ECO:0007669"/>
    <property type="project" value="UniProtKB-UniRule"/>
</dbReference>
<dbReference type="GO" id="GO:0004672">
    <property type="term" value="F:protein kinase activity"/>
    <property type="evidence" value="ECO:0007669"/>
    <property type="project" value="InterPro"/>
</dbReference>
<keyword evidence="9" id="KW-1185">Reference proteome</keyword>
<evidence type="ECO:0000256" key="6">
    <source>
        <dbReference type="SAM" id="MobiDB-lite"/>
    </source>
</evidence>
<keyword evidence="2 5" id="KW-0547">Nucleotide-binding</keyword>
<feature type="binding site" evidence="5">
    <location>
        <position position="56"/>
    </location>
    <ligand>
        <name>ATP</name>
        <dbReference type="ChEBI" id="CHEBI:30616"/>
    </ligand>
</feature>
<feature type="domain" description="Protein kinase" evidence="7">
    <location>
        <begin position="27"/>
        <end position="353"/>
    </location>
</feature>
<dbReference type="Gene3D" id="1.10.510.10">
    <property type="entry name" value="Transferase(Phosphotransferase) domain 1"/>
    <property type="match status" value="1"/>
</dbReference>
<evidence type="ECO:0000256" key="4">
    <source>
        <dbReference type="ARBA" id="ARBA00022840"/>
    </source>
</evidence>
<sequence length="517" mass="59257">MSNQVLETNIPGQFRVNGKTWIVGERYKLHAFLGAGAYGEVVKATDLHLRQYIALKKIPDIMFNPLLAKRVLREVCIMRRLVHPYIISLTDVFLNRSEDITDGVDLYIATEFAEKGDMCHFKGSLSPHDVKSLMWQLLLGVNYMHSCRVWHRDMKTDNTLLMEKMRVKLCDFGLARSAEETPDDDLPAHKKKILSRQYTKTVVTPNYRAPEVVMSQGEYNSAIDMWSVGCIFWELITRAMKKQGYTRPLFCVREDPVTPREGERYADDGPSLLTNQLNIIFDVIGTPCWKDIESVPGANWRNYLKRLSGRAGNLATNLKEYADQQAVDLLIRMLEFNPSRRCSSDEALGHAYFKDMKRPADTRQLISDDPLSAISTGALWKIKDPSLVLAHLEFQFEAAEHNADGGRRVLMSLLLDEIYQHRQQDLIRQSFLGSFAAVKRQFIGHWMPHSEAVQVVEQVNKKLQAGPKVTRYAGVNVRNTEDTQPMKIGSIQSTRKAPPKRRAKRGRKKPNRMFFER</sequence>
<dbReference type="OrthoDB" id="248923at2759"/>
<proteinExistence type="predicted"/>
<organism evidence="8 9">
    <name type="scientific">Adiantum capillus-veneris</name>
    <name type="common">Maidenhair fern</name>
    <dbReference type="NCBI Taxonomy" id="13818"/>
    <lineage>
        <taxon>Eukaryota</taxon>
        <taxon>Viridiplantae</taxon>
        <taxon>Streptophyta</taxon>
        <taxon>Embryophyta</taxon>
        <taxon>Tracheophyta</taxon>
        <taxon>Polypodiopsida</taxon>
        <taxon>Polypodiidae</taxon>
        <taxon>Polypodiales</taxon>
        <taxon>Pteridineae</taxon>
        <taxon>Pteridaceae</taxon>
        <taxon>Vittarioideae</taxon>
        <taxon>Adiantum</taxon>
    </lineage>
</organism>
<evidence type="ECO:0000256" key="2">
    <source>
        <dbReference type="ARBA" id="ARBA00022741"/>
    </source>
</evidence>
<reference evidence="8" key="1">
    <citation type="submission" date="2021-01" db="EMBL/GenBank/DDBJ databases">
        <title>Adiantum capillus-veneris genome.</title>
        <authorList>
            <person name="Fang Y."/>
            <person name="Liao Q."/>
        </authorList>
    </citation>
    <scope>NUCLEOTIDE SEQUENCE</scope>
    <source>
        <strain evidence="8">H3</strain>
        <tissue evidence="8">Leaf</tissue>
    </source>
</reference>
<keyword evidence="4 5" id="KW-0067">ATP-binding</keyword>
<dbReference type="PROSITE" id="PS00108">
    <property type="entry name" value="PROTEIN_KINASE_ST"/>
    <property type="match status" value="1"/>
</dbReference>
<dbReference type="PROSITE" id="PS50011">
    <property type="entry name" value="PROTEIN_KINASE_DOM"/>
    <property type="match status" value="1"/>
</dbReference>
<dbReference type="Proteomes" id="UP000886520">
    <property type="component" value="Chromosome 1"/>
</dbReference>
<dbReference type="InterPro" id="IPR008271">
    <property type="entry name" value="Ser/Thr_kinase_AS"/>
</dbReference>
<dbReference type="InterPro" id="IPR000719">
    <property type="entry name" value="Prot_kinase_dom"/>
</dbReference>
<evidence type="ECO:0000313" key="8">
    <source>
        <dbReference type="EMBL" id="KAI5084182.1"/>
    </source>
</evidence>
<evidence type="ECO:0000259" key="7">
    <source>
        <dbReference type="PROSITE" id="PS50011"/>
    </source>
</evidence>
<keyword evidence="1" id="KW-0808">Transferase</keyword>
<protein>
    <recommendedName>
        <fullName evidence="7">Protein kinase domain-containing protein</fullName>
    </recommendedName>
</protein>
<evidence type="ECO:0000256" key="5">
    <source>
        <dbReference type="PROSITE-ProRule" id="PRU10141"/>
    </source>
</evidence>
<dbReference type="PANTHER" id="PTHR24055">
    <property type="entry name" value="MITOGEN-ACTIVATED PROTEIN KINASE"/>
    <property type="match status" value="1"/>
</dbReference>